<keyword evidence="5" id="KW-1185">Reference proteome</keyword>
<evidence type="ECO:0000259" key="3">
    <source>
        <dbReference type="Pfam" id="PF13229"/>
    </source>
</evidence>
<dbReference type="SUPFAM" id="SSF51126">
    <property type="entry name" value="Pectin lyase-like"/>
    <property type="match status" value="1"/>
</dbReference>
<dbReference type="InterPro" id="IPR039448">
    <property type="entry name" value="Beta_helix"/>
</dbReference>
<protein>
    <submittedName>
        <fullName evidence="4">Lipoprotein</fullName>
    </submittedName>
</protein>
<gene>
    <name evidence="4" type="ORF">DVS28_a0771</name>
</gene>
<feature type="compositionally biased region" description="Polar residues" evidence="1">
    <location>
        <begin position="37"/>
        <end position="50"/>
    </location>
</feature>
<dbReference type="RefSeq" id="WP_114590277.1">
    <property type="nucleotide sequence ID" value="NZ_CAXIBR010000084.1"/>
</dbReference>
<dbReference type="Pfam" id="PF13229">
    <property type="entry name" value="Beta_helix"/>
    <property type="match status" value="1"/>
</dbReference>
<accession>A0A346XTC5</accession>
<reference evidence="4 5" key="1">
    <citation type="submission" date="2018-09" db="EMBL/GenBank/DDBJ databases">
        <title>Complete genome sequence of Euzebya sp. DY32-46 isolated from seawater of Pacific Ocean.</title>
        <authorList>
            <person name="Xu L."/>
            <person name="Wu Y.-H."/>
            <person name="Xu X.-W."/>
        </authorList>
    </citation>
    <scope>NUCLEOTIDE SEQUENCE [LARGE SCALE GENOMIC DNA]</scope>
    <source>
        <strain evidence="4 5">DY32-46</strain>
    </source>
</reference>
<evidence type="ECO:0000313" key="4">
    <source>
        <dbReference type="EMBL" id="AXV05472.1"/>
    </source>
</evidence>
<keyword evidence="4" id="KW-0449">Lipoprotein</keyword>
<dbReference type="Proteomes" id="UP000264006">
    <property type="component" value="Chromosome"/>
</dbReference>
<dbReference type="InterPro" id="IPR006626">
    <property type="entry name" value="PbH1"/>
</dbReference>
<feature type="chain" id="PRO_5016633759" evidence="2">
    <location>
        <begin position="31"/>
        <end position="531"/>
    </location>
</feature>
<feature type="region of interest" description="Disordered" evidence="1">
    <location>
        <begin position="33"/>
        <end position="59"/>
    </location>
</feature>
<dbReference type="InterPro" id="IPR011050">
    <property type="entry name" value="Pectin_lyase_fold/virulence"/>
</dbReference>
<keyword evidence="2" id="KW-0732">Signal</keyword>
<name>A0A346XTC5_9ACTN</name>
<sequence>MSSSTNRNRTWAVALLTLLVVALAAPAASAQEYYSRRGTSASTEDTTDNTYAEGLAPVAPPARTGEEVVLELGDDFAAVVAAHPAGTHFRIAAGVHRGQSVTPRDGDTFTGDAGAVLDGTVPLRAGDFSRSGGVWVAAGQTAEAFVHNGRFHGSTEDGFERHAANNDLWNGDTRLNHVNSRGEVDSPDEWFFDYERDEVVVGVDPASASLSLSVPWHAFRSEATGVTVQHVTVTRYGSPAQHGAIHAQGHGWTVRHTTVTENHGGGVLIGPFGTLSHSRITANGQIGVTAWYGEGIVVDSNEIAHNRTLQYRLGWEAGGTKFKETTGMVFSNNWVHHNDGTGIWFDIDNRDSVIRSNLAEDNLIGVNIEISYGAEISDNTIRDNGAEGYGDIGAGIWVSNSSNVEIHHNEIADNRLDILATHYERGAGAHGRYETHGLDVHHNHIRITGEKPTGLRVYTGEDHFYTERGNTFRDNTYDLSEAGTTFWWQGDRSWDQWQALGFDVNGSFAAAGNGSTGVRTPYAPVGYGHAA</sequence>
<organism evidence="4 5">
    <name type="scientific">Euzebya pacifica</name>
    <dbReference type="NCBI Taxonomy" id="1608957"/>
    <lineage>
        <taxon>Bacteria</taxon>
        <taxon>Bacillati</taxon>
        <taxon>Actinomycetota</taxon>
        <taxon>Nitriliruptoria</taxon>
        <taxon>Euzebyales</taxon>
    </lineage>
</organism>
<evidence type="ECO:0000313" key="5">
    <source>
        <dbReference type="Proteomes" id="UP000264006"/>
    </source>
</evidence>
<dbReference type="InterPro" id="IPR012334">
    <property type="entry name" value="Pectin_lyas_fold"/>
</dbReference>
<evidence type="ECO:0000256" key="1">
    <source>
        <dbReference type="SAM" id="MobiDB-lite"/>
    </source>
</evidence>
<evidence type="ECO:0000256" key="2">
    <source>
        <dbReference type="SAM" id="SignalP"/>
    </source>
</evidence>
<feature type="domain" description="Right handed beta helix" evidence="3">
    <location>
        <begin position="244"/>
        <end position="388"/>
    </location>
</feature>
<dbReference type="OrthoDB" id="9807425at2"/>
<dbReference type="Gene3D" id="2.160.20.10">
    <property type="entry name" value="Single-stranded right-handed beta-helix, Pectin lyase-like"/>
    <property type="match status" value="1"/>
</dbReference>
<dbReference type="EMBL" id="CP031165">
    <property type="protein sequence ID" value="AXV05472.1"/>
    <property type="molecule type" value="Genomic_DNA"/>
</dbReference>
<feature type="signal peptide" evidence="2">
    <location>
        <begin position="1"/>
        <end position="30"/>
    </location>
</feature>
<dbReference type="SMART" id="SM00710">
    <property type="entry name" value="PbH1"/>
    <property type="match status" value="5"/>
</dbReference>
<dbReference type="KEGG" id="euz:DVS28_a0771"/>
<dbReference type="AlphaFoldDB" id="A0A346XTC5"/>
<proteinExistence type="predicted"/>